<dbReference type="GO" id="GO:0030272">
    <property type="term" value="F:5-formyltetrahydrofolate cyclo-ligase activity"/>
    <property type="evidence" value="ECO:0007669"/>
    <property type="project" value="UniProtKB-EC"/>
</dbReference>
<dbReference type="Gene3D" id="3.40.50.10420">
    <property type="entry name" value="NagB/RpiA/CoA transferase-like"/>
    <property type="match status" value="1"/>
</dbReference>
<keyword evidence="5" id="KW-0479">Metal-binding</keyword>
<evidence type="ECO:0000256" key="4">
    <source>
        <dbReference type="PIRSR" id="PIRSR006806-1"/>
    </source>
</evidence>
<dbReference type="GO" id="GO:0035999">
    <property type="term" value="P:tetrahydrofolate interconversion"/>
    <property type="evidence" value="ECO:0007669"/>
    <property type="project" value="TreeGrafter"/>
</dbReference>
<dbReference type="PANTHER" id="PTHR23407:SF1">
    <property type="entry name" value="5-FORMYLTETRAHYDROFOLATE CYCLO-LIGASE"/>
    <property type="match status" value="1"/>
</dbReference>
<accession>A0A318TI70</accession>
<evidence type="ECO:0000313" key="7">
    <source>
        <dbReference type="Proteomes" id="UP000247416"/>
    </source>
</evidence>
<dbReference type="NCBIfam" id="TIGR02727">
    <property type="entry name" value="MTHFS_bact"/>
    <property type="match status" value="1"/>
</dbReference>
<dbReference type="PANTHER" id="PTHR23407">
    <property type="entry name" value="ATPASE INHIBITOR/5-FORMYLTETRAHYDROFOLATE CYCLO-LIGASE"/>
    <property type="match status" value="1"/>
</dbReference>
<keyword evidence="5" id="KW-0460">Magnesium</keyword>
<dbReference type="EC" id="6.3.3.2" evidence="5"/>
<comment type="caution">
    <text evidence="6">The sequence shown here is derived from an EMBL/GenBank/DDBJ whole genome shotgun (WGS) entry which is preliminary data.</text>
</comment>
<keyword evidence="2 4" id="KW-0547">Nucleotide-binding</keyword>
<dbReference type="InterPro" id="IPR037171">
    <property type="entry name" value="NagB/RpiA_transferase-like"/>
</dbReference>
<sequence length="195" mass="22721">MDKKLLRTQVRHSLQKMDAEQYELSSLNIKKLLFREPSIIKGKTIAITISNKQEVDTKKIIESLWQLKKKVVVPKCNSKDRSMKFYEIEHFNQLENVYMDLQEPNPECTQLVHPEEIDCIIVPGIVFDKKGYRIGYGGGYYDRYLSRFDGMLISLAFNLQVIDDVPKESFDIPVDLLITETETIDCLQNRKELNS</sequence>
<feature type="binding site" evidence="4">
    <location>
        <begin position="133"/>
        <end position="141"/>
    </location>
    <ligand>
        <name>ATP</name>
        <dbReference type="ChEBI" id="CHEBI:30616"/>
    </ligand>
</feature>
<gene>
    <name evidence="6" type="ORF">BJ095_13029</name>
</gene>
<dbReference type="OrthoDB" id="9801938at2"/>
<protein>
    <recommendedName>
        <fullName evidence="5">5-formyltetrahydrofolate cyclo-ligase</fullName>
        <ecNumber evidence="5">6.3.3.2</ecNumber>
    </recommendedName>
</protein>
<comment type="catalytic activity">
    <reaction evidence="5">
        <text>(6S)-5-formyl-5,6,7,8-tetrahydrofolate + ATP = (6R)-5,10-methenyltetrahydrofolate + ADP + phosphate</text>
        <dbReference type="Rhea" id="RHEA:10488"/>
        <dbReference type="ChEBI" id="CHEBI:30616"/>
        <dbReference type="ChEBI" id="CHEBI:43474"/>
        <dbReference type="ChEBI" id="CHEBI:57455"/>
        <dbReference type="ChEBI" id="CHEBI:57457"/>
        <dbReference type="ChEBI" id="CHEBI:456216"/>
        <dbReference type="EC" id="6.3.3.2"/>
    </reaction>
</comment>
<dbReference type="GO" id="GO:0009396">
    <property type="term" value="P:folic acid-containing compound biosynthetic process"/>
    <property type="evidence" value="ECO:0007669"/>
    <property type="project" value="TreeGrafter"/>
</dbReference>
<comment type="cofactor">
    <cofactor evidence="5">
        <name>Mg(2+)</name>
        <dbReference type="ChEBI" id="CHEBI:18420"/>
    </cofactor>
</comment>
<comment type="similarity">
    <text evidence="1 5">Belongs to the 5-formyltetrahydrofolate cyclo-ligase family.</text>
</comment>
<feature type="binding site" evidence="4">
    <location>
        <position position="54"/>
    </location>
    <ligand>
        <name>substrate</name>
    </ligand>
</feature>
<evidence type="ECO:0000256" key="5">
    <source>
        <dbReference type="RuleBase" id="RU361279"/>
    </source>
</evidence>
<organism evidence="6 7">
    <name type="scientific">Ureibacillus chungkukjangi</name>
    <dbReference type="NCBI Taxonomy" id="1202712"/>
    <lineage>
        <taxon>Bacteria</taxon>
        <taxon>Bacillati</taxon>
        <taxon>Bacillota</taxon>
        <taxon>Bacilli</taxon>
        <taxon>Bacillales</taxon>
        <taxon>Caryophanaceae</taxon>
        <taxon>Ureibacillus</taxon>
    </lineage>
</organism>
<keyword evidence="6" id="KW-0436">Ligase</keyword>
<dbReference type="AlphaFoldDB" id="A0A318TI70"/>
<feature type="binding site" evidence="4">
    <location>
        <position position="49"/>
    </location>
    <ligand>
        <name>substrate</name>
    </ligand>
</feature>
<dbReference type="Proteomes" id="UP000247416">
    <property type="component" value="Unassembled WGS sequence"/>
</dbReference>
<feature type="binding site" evidence="4">
    <location>
        <begin position="3"/>
        <end position="7"/>
    </location>
    <ligand>
        <name>ATP</name>
        <dbReference type="ChEBI" id="CHEBI:30616"/>
    </ligand>
</feature>
<dbReference type="InterPro" id="IPR024185">
    <property type="entry name" value="FTHF_cligase-like_sf"/>
</dbReference>
<dbReference type="Pfam" id="PF01812">
    <property type="entry name" value="5-FTHF_cyc-lig"/>
    <property type="match status" value="1"/>
</dbReference>
<dbReference type="GO" id="GO:0005524">
    <property type="term" value="F:ATP binding"/>
    <property type="evidence" value="ECO:0007669"/>
    <property type="project" value="UniProtKB-KW"/>
</dbReference>
<dbReference type="PIRSF" id="PIRSF006806">
    <property type="entry name" value="FTHF_cligase"/>
    <property type="match status" value="1"/>
</dbReference>
<proteinExistence type="inferred from homology"/>
<dbReference type="GO" id="GO:0046872">
    <property type="term" value="F:metal ion binding"/>
    <property type="evidence" value="ECO:0007669"/>
    <property type="project" value="UniProtKB-KW"/>
</dbReference>
<dbReference type="SUPFAM" id="SSF100950">
    <property type="entry name" value="NagB/RpiA/CoA transferase-like"/>
    <property type="match status" value="1"/>
</dbReference>
<keyword evidence="3 4" id="KW-0067">ATP-binding</keyword>
<name>A0A318TI70_9BACL</name>
<evidence type="ECO:0000256" key="3">
    <source>
        <dbReference type="ARBA" id="ARBA00022840"/>
    </source>
</evidence>
<evidence type="ECO:0000256" key="1">
    <source>
        <dbReference type="ARBA" id="ARBA00010638"/>
    </source>
</evidence>
<evidence type="ECO:0000313" key="6">
    <source>
        <dbReference type="EMBL" id="PYF03500.1"/>
    </source>
</evidence>
<dbReference type="EMBL" id="QJTJ01000030">
    <property type="protein sequence ID" value="PYF03500.1"/>
    <property type="molecule type" value="Genomic_DNA"/>
</dbReference>
<evidence type="ECO:0000256" key="2">
    <source>
        <dbReference type="ARBA" id="ARBA00022741"/>
    </source>
</evidence>
<dbReference type="RefSeq" id="WP_107934808.1">
    <property type="nucleotide sequence ID" value="NZ_CP085009.1"/>
</dbReference>
<keyword evidence="7" id="KW-1185">Reference proteome</keyword>
<dbReference type="InterPro" id="IPR002698">
    <property type="entry name" value="FTHF_cligase"/>
</dbReference>
<reference evidence="6 7" key="1">
    <citation type="submission" date="2018-06" db="EMBL/GenBank/DDBJ databases">
        <title>Genomic Encyclopedia of Archaeal and Bacterial Type Strains, Phase II (KMG-II): from individual species to whole genera.</title>
        <authorList>
            <person name="Goeker M."/>
        </authorList>
    </citation>
    <scope>NUCLEOTIDE SEQUENCE [LARGE SCALE GENOMIC DNA]</scope>
    <source>
        <strain evidence="6 7">KACC 16626</strain>
    </source>
</reference>